<dbReference type="Proteomes" id="UP000053890">
    <property type="component" value="Unassembled WGS sequence"/>
</dbReference>
<dbReference type="OrthoDB" id="2521290at2759"/>
<dbReference type="OMA" id="AVKAWVY"/>
<proteinExistence type="predicted"/>
<protein>
    <submittedName>
        <fullName evidence="1">Uncharacterized protein</fullName>
    </submittedName>
</protein>
<keyword evidence="2" id="KW-1185">Reference proteome</keyword>
<dbReference type="EMBL" id="KQ474083">
    <property type="protein sequence ID" value="KPV73210.1"/>
    <property type="molecule type" value="Genomic_DNA"/>
</dbReference>
<dbReference type="GeneID" id="28978050"/>
<evidence type="ECO:0000313" key="1">
    <source>
        <dbReference type="EMBL" id="KPV73210.1"/>
    </source>
</evidence>
<reference evidence="1 2" key="1">
    <citation type="journal article" date="2015" name="Front. Microbiol.">
        <title>Genome sequence of the plant growth promoting endophytic yeast Rhodotorula graminis WP1.</title>
        <authorList>
            <person name="Firrincieli A."/>
            <person name="Otillar R."/>
            <person name="Salamov A."/>
            <person name="Schmutz J."/>
            <person name="Khan Z."/>
            <person name="Redman R.S."/>
            <person name="Fleck N.D."/>
            <person name="Lindquist E."/>
            <person name="Grigoriev I.V."/>
            <person name="Doty S.L."/>
        </authorList>
    </citation>
    <scope>NUCLEOTIDE SEQUENCE [LARGE SCALE GENOMIC DNA]</scope>
    <source>
        <strain evidence="1 2">WP1</strain>
    </source>
</reference>
<gene>
    <name evidence="1" type="ORF">RHOBADRAFT_54990</name>
</gene>
<accession>A0A0P9IUQ1</accession>
<name>A0A0P9IUQ1_RHOGW</name>
<dbReference type="AlphaFoldDB" id="A0A0P9IUQ1"/>
<sequence length="134" mass="14758">MVLNLDQHPRQQYDTPLSEPGTPVRAVLLGQHPQRLLAVADLMNQGDVVRVVAGVADILDCGVVLNAQIPRVDLLLCGGYFELTEVRDMLAEVANDNLRLLKVPDGLMMDHGGPPAVQKWIEEQVRANTFTPVR</sequence>
<dbReference type="RefSeq" id="XP_018269259.1">
    <property type="nucleotide sequence ID" value="XM_018417602.1"/>
</dbReference>
<organism evidence="1 2">
    <name type="scientific">Rhodotorula graminis (strain WP1)</name>
    <dbReference type="NCBI Taxonomy" id="578459"/>
    <lineage>
        <taxon>Eukaryota</taxon>
        <taxon>Fungi</taxon>
        <taxon>Dikarya</taxon>
        <taxon>Basidiomycota</taxon>
        <taxon>Pucciniomycotina</taxon>
        <taxon>Microbotryomycetes</taxon>
        <taxon>Sporidiobolales</taxon>
        <taxon>Sporidiobolaceae</taxon>
        <taxon>Rhodotorula</taxon>
    </lineage>
</organism>
<evidence type="ECO:0000313" key="2">
    <source>
        <dbReference type="Proteomes" id="UP000053890"/>
    </source>
</evidence>